<evidence type="ECO:0000313" key="1">
    <source>
        <dbReference type="EMBL" id="JAH68919.1"/>
    </source>
</evidence>
<dbReference type="EMBL" id="GBXM01039658">
    <property type="protein sequence ID" value="JAH68919.1"/>
    <property type="molecule type" value="Transcribed_RNA"/>
</dbReference>
<reference evidence="1" key="2">
    <citation type="journal article" date="2015" name="Fish Shellfish Immunol.">
        <title>Early steps in the European eel (Anguilla anguilla)-Vibrio vulnificus interaction in the gills: Role of the RtxA13 toxin.</title>
        <authorList>
            <person name="Callol A."/>
            <person name="Pajuelo D."/>
            <person name="Ebbesson L."/>
            <person name="Teles M."/>
            <person name="MacKenzie S."/>
            <person name="Amaro C."/>
        </authorList>
    </citation>
    <scope>NUCLEOTIDE SEQUENCE</scope>
</reference>
<proteinExistence type="predicted"/>
<reference evidence="1" key="1">
    <citation type="submission" date="2014-11" db="EMBL/GenBank/DDBJ databases">
        <authorList>
            <person name="Amaro Gonzalez C."/>
        </authorList>
    </citation>
    <scope>NUCLEOTIDE SEQUENCE</scope>
</reference>
<dbReference type="AlphaFoldDB" id="A0A0E9USS4"/>
<organism evidence="1">
    <name type="scientific">Anguilla anguilla</name>
    <name type="common">European freshwater eel</name>
    <name type="synonym">Muraena anguilla</name>
    <dbReference type="NCBI Taxonomy" id="7936"/>
    <lineage>
        <taxon>Eukaryota</taxon>
        <taxon>Metazoa</taxon>
        <taxon>Chordata</taxon>
        <taxon>Craniata</taxon>
        <taxon>Vertebrata</taxon>
        <taxon>Euteleostomi</taxon>
        <taxon>Actinopterygii</taxon>
        <taxon>Neopterygii</taxon>
        <taxon>Teleostei</taxon>
        <taxon>Anguilliformes</taxon>
        <taxon>Anguillidae</taxon>
        <taxon>Anguilla</taxon>
    </lineage>
</organism>
<name>A0A0E9USS4_ANGAN</name>
<accession>A0A0E9USS4</accession>
<sequence length="35" mass="4118">MSSRYGWHVTQNPVMPVYNNKEEVDNLERLTGTHN</sequence>
<protein>
    <submittedName>
        <fullName evidence="1">Uncharacterized protein</fullName>
    </submittedName>
</protein>